<dbReference type="PROSITE" id="PS50011">
    <property type="entry name" value="PROTEIN_KINASE_DOM"/>
    <property type="match status" value="1"/>
</dbReference>
<dbReference type="SUPFAM" id="SSF56112">
    <property type="entry name" value="Protein kinase-like (PK-like)"/>
    <property type="match status" value="1"/>
</dbReference>
<dbReference type="EMBL" id="JAPFFF010000007">
    <property type="protein sequence ID" value="KAK8886574.1"/>
    <property type="molecule type" value="Genomic_DNA"/>
</dbReference>
<proteinExistence type="predicted"/>
<feature type="domain" description="Protein kinase" evidence="1">
    <location>
        <begin position="1"/>
        <end position="102"/>
    </location>
</feature>
<dbReference type="PROSITE" id="PS00108">
    <property type="entry name" value="PROTEIN_KINASE_ST"/>
    <property type="match status" value="1"/>
</dbReference>
<dbReference type="InterPro" id="IPR008271">
    <property type="entry name" value="Ser/Thr_kinase_AS"/>
</dbReference>
<protein>
    <recommendedName>
        <fullName evidence="1">Protein kinase domain-containing protein</fullName>
    </recommendedName>
</protein>
<dbReference type="Gene3D" id="1.10.510.10">
    <property type="entry name" value="Transferase(Phosphotransferase) domain 1"/>
    <property type="match status" value="1"/>
</dbReference>
<dbReference type="PANTHER" id="PTHR27006">
    <property type="entry name" value="PROMASTIGOTE SURFACE ANTIGEN PROTEIN PSA"/>
    <property type="match status" value="1"/>
</dbReference>
<comment type="caution">
    <text evidence="2">The sequence shown here is derived from an EMBL/GenBank/DDBJ whole genome shotgun (WGS) entry which is preliminary data.</text>
</comment>
<organism evidence="2 3">
    <name type="scientific">Tritrichomonas musculus</name>
    <dbReference type="NCBI Taxonomy" id="1915356"/>
    <lineage>
        <taxon>Eukaryota</taxon>
        <taxon>Metamonada</taxon>
        <taxon>Parabasalia</taxon>
        <taxon>Tritrichomonadida</taxon>
        <taxon>Tritrichomonadidae</taxon>
        <taxon>Tritrichomonas</taxon>
    </lineage>
</organism>
<evidence type="ECO:0000259" key="1">
    <source>
        <dbReference type="PROSITE" id="PS50011"/>
    </source>
</evidence>
<gene>
    <name evidence="2" type="ORF">M9Y10_042038</name>
</gene>
<evidence type="ECO:0000313" key="2">
    <source>
        <dbReference type="EMBL" id="KAK8886574.1"/>
    </source>
</evidence>
<dbReference type="InterPro" id="IPR011009">
    <property type="entry name" value="Kinase-like_dom_sf"/>
</dbReference>
<dbReference type="PANTHER" id="PTHR27006:SF606">
    <property type="entry name" value="INTERLEUKIN-1 RECEPTOR-ASSOCIATED KINASE 4"/>
    <property type="match status" value="1"/>
</dbReference>
<evidence type="ECO:0000313" key="3">
    <source>
        <dbReference type="Proteomes" id="UP001470230"/>
    </source>
</evidence>
<keyword evidence="3" id="KW-1185">Reference proteome</keyword>
<sequence>MPNGSLQDFLDKIRKNKQFNKKYKCKKHAILIGIAFSMTYLHKLKIVHRDLKRVNILLDENFRPKISDFGTAIIYIENTKFKKMQEKAKAGSYLYMAPEIHQ</sequence>
<dbReference type="Proteomes" id="UP001470230">
    <property type="component" value="Unassembled WGS sequence"/>
</dbReference>
<dbReference type="Pfam" id="PF00069">
    <property type="entry name" value="Pkinase"/>
    <property type="match status" value="1"/>
</dbReference>
<accession>A0ABR2K631</accession>
<name>A0ABR2K631_9EUKA</name>
<dbReference type="InterPro" id="IPR000719">
    <property type="entry name" value="Prot_kinase_dom"/>
</dbReference>
<reference evidence="2 3" key="1">
    <citation type="submission" date="2024-04" db="EMBL/GenBank/DDBJ databases">
        <title>Tritrichomonas musculus Genome.</title>
        <authorList>
            <person name="Alves-Ferreira E."/>
            <person name="Grigg M."/>
            <person name="Lorenzi H."/>
            <person name="Galac M."/>
        </authorList>
    </citation>
    <scope>NUCLEOTIDE SEQUENCE [LARGE SCALE GENOMIC DNA]</scope>
    <source>
        <strain evidence="2 3">EAF2021</strain>
    </source>
</reference>